<comment type="caution">
    <text evidence="1">The sequence shown here is derived from an EMBL/GenBank/DDBJ whole genome shotgun (WGS) entry which is preliminary data.</text>
</comment>
<dbReference type="AlphaFoldDB" id="A0A645C731"/>
<gene>
    <name evidence="1" type="ORF">SDC9_120532</name>
</gene>
<name>A0A645C731_9ZZZZ</name>
<organism evidence="1">
    <name type="scientific">bioreactor metagenome</name>
    <dbReference type="NCBI Taxonomy" id="1076179"/>
    <lineage>
        <taxon>unclassified sequences</taxon>
        <taxon>metagenomes</taxon>
        <taxon>ecological metagenomes</taxon>
    </lineage>
</organism>
<evidence type="ECO:0000313" key="1">
    <source>
        <dbReference type="EMBL" id="MPM73550.1"/>
    </source>
</evidence>
<protein>
    <submittedName>
        <fullName evidence="1">Uncharacterized protein</fullName>
    </submittedName>
</protein>
<dbReference type="EMBL" id="VSSQ01025434">
    <property type="protein sequence ID" value="MPM73550.1"/>
    <property type="molecule type" value="Genomic_DNA"/>
</dbReference>
<reference evidence="1" key="1">
    <citation type="submission" date="2019-08" db="EMBL/GenBank/DDBJ databases">
        <authorList>
            <person name="Kucharzyk K."/>
            <person name="Murdoch R.W."/>
            <person name="Higgins S."/>
            <person name="Loffler F."/>
        </authorList>
    </citation>
    <scope>NUCLEOTIDE SEQUENCE</scope>
</reference>
<sequence>MDKIFQQLKIADKRIFLRELFLFEEASLAALRHHIIDERDELLAAVGLQEIAVGVKAGRHPRDALFFLDGGKYQRNVPPDAARVMYQHLGKVGIERIIRDIDYQHVDAAAFDKRGGVWSLGGRKQPDGRRELFFKHVVHHPPVDCAAVNNENLVRHSKSASAFGDRAAPYFTTPPLESGSLT</sequence>
<proteinExistence type="predicted"/>
<accession>A0A645C731</accession>